<dbReference type="Pfam" id="PF01584">
    <property type="entry name" value="CheW"/>
    <property type="match status" value="1"/>
</dbReference>
<comment type="caution">
    <text evidence="2">The sequence shown here is derived from an EMBL/GenBank/DDBJ whole genome shotgun (WGS) entry which is preliminary data.</text>
</comment>
<evidence type="ECO:0000259" key="1">
    <source>
        <dbReference type="PROSITE" id="PS50851"/>
    </source>
</evidence>
<dbReference type="InterPro" id="IPR002545">
    <property type="entry name" value="CheW-lke_dom"/>
</dbReference>
<feature type="domain" description="CheW-like" evidence="1">
    <location>
        <begin position="11"/>
        <end position="150"/>
    </location>
</feature>
<dbReference type="PANTHER" id="PTHR22617">
    <property type="entry name" value="CHEMOTAXIS SENSOR HISTIDINE KINASE-RELATED"/>
    <property type="match status" value="1"/>
</dbReference>
<accession>H8FR12</accession>
<dbReference type="Gene3D" id="2.30.30.40">
    <property type="entry name" value="SH3 Domains"/>
    <property type="match status" value="1"/>
</dbReference>
<evidence type="ECO:0000313" key="2">
    <source>
        <dbReference type="EMBL" id="CCG40800.1"/>
    </source>
</evidence>
<dbReference type="GO" id="GO:0006935">
    <property type="term" value="P:chemotaxis"/>
    <property type="evidence" value="ECO:0007669"/>
    <property type="project" value="InterPro"/>
</dbReference>
<sequence>MSESSVSESSIRQFISFTIGDEEYGVDIMAIREIKGWTASTELPNTPAYIRGVINLRGAIVPILDLRARFGRGVTATSPRHVIIVVAVGSRVAGILVDAVADILAVSADEIQPPPQIERSDIGFLTGLVTVDGRMVALLDLDHVFAFDDLDLTDGVAAA</sequence>
<dbReference type="GO" id="GO:0005829">
    <property type="term" value="C:cytosol"/>
    <property type="evidence" value="ECO:0007669"/>
    <property type="project" value="TreeGrafter"/>
</dbReference>
<evidence type="ECO:0000313" key="3">
    <source>
        <dbReference type="Proteomes" id="UP000004169"/>
    </source>
</evidence>
<dbReference type="SUPFAM" id="SSF50341">
    <property type="entry name" value="CheW-like"/>
    <property type="match status" value="1"/>
</dbReference>
<gene>
    <name evidence="2" type="primary">cheW</name>
    <name evidence="2" type="ORF">PHAMO_210311</name>
</gene>
<keyword evidence="3" id="KW-1185">Reference proteome</keyword>
<dbReference type="RefSeq" id="WP_002727372.1">
    <property type="nucleotide sequence ID" value="NZ_CAHP01000014.1"/>
</dbReference>
<dbReference type="AlphaFoldDB" id="H8FR12"/>
<dbReference type="SMART" id="SM00260">
    <property type="entry name" value="CheW"/>
    <property type="match status" value="1"/>
</dbReference>
<dbReference type="InterPro" id="IPR036061">
    <property type="entry name" value="CheW-like_dom_sf"/>
</dbReference>
<dbReference type="EMBL" id="CAHP01000014">
    <property type="protein sequence ID" value="CCG40800.1"/>
    <property type="molecule type" value="Genomic_DNA"/>
</dbReference>
<dbReference type="eggNOG" id="COG0835">
    <property type="taxonomic scope" value="Bacteria"/>
</dbReference>
<dbReference type="GO" id="GO:0007165">
    <property type="term" value="P:signal transduction"/>
    <property type="evidence" value="ECO:0007669"/>
    <property type="project" value="InterPro"/>
</dbReference>
<dbReference type="CDD" id="cd00732">
    <property type="entry name" value="CheW"/>
    <property type="match status" value="1"/>
</dbReference>
<name>H8FR12_MAGML</name>
<protein>
    <submittedName>
        <fullName evidence="2">Chemotaxis protein cheW</fullName>
    </submittedName>
</protein>
<dbReference type="Gene3D" id="2.40.50.180">
    <property type="entry name" value="CheA-289, Domain 4"/>
    <property type="match status" value="1"/>
</dbReference>
<dbReference type="PROSITE" id="PS50851">
    <property type="entry name" value="CHEW"/>
    <property type="match status" value="1"/>
</dbReference>
<dbReference type="InterPro" id="IPR039315">
    <property type="entry name" value="CheW"/>
</dbReference>
<dbReference type="PANTHER" id="PTHR22617:SF23">
    <property type="entry name" value="CHEMOTAXIS PROTEIN CHEW"/>
    <property type="match status" value="1"/>
</dbReference>
<proteinExistence type="predicted"/>
<reference evidence="2 3" key="1">
    <citation type="journal article" date="2012" name="J. Bacteriol.">
        <title>Draft Genome Sequence of the Purple Photosynthetic Bacterium Phaeospirillum molischianum DSM120, a Particularly Versatile Bacterium.</title>
        <authorList>
            <person name="Duquesne K."/>
            <person name="Prima V."/>
            <person name="Ji B."/>
            <person name="Rouy Z."/>
            <person name="Medigue C."/>
            <person name="Talla E."/>
            <person name="Sturgis J.N."/>
        </authorList>
    </citation>
    <scope>NUCLEOTIDE SEQUENCE [LARGE SCALE GENOMIC DNA]</scope>
    <source>
        <strain evidence="3">DSM120</strain>
    </source>
</reference>
<organism evidence="2 3">
    <name type="scientific">Magnetospirillum molischianum DSM 120</name>
    <dbReference type="NCBI Taxonomy" id="1150626"/>
    <lineage>
        <taxon>Bacteria</taxon>
        <taxon>Pseudomonadati</taxon>
        <taxon>Pseudomonadota</taxon>
        <taxon>Alphaproteobacteria</taxon>
        <taxon>Rhodospirillales</taxon>
        <taxon>Rhodospirillaceae</taxon>
        <taxon>Magnetospirillum</taxon>
    </lineage>
</organism>
<dbReference type="Proteomes" id="UP000004169">
    <property type="component" value="Unassembled WGS sequence"/>
</dbReference>
<dbReference type="STRING" id="1150626.PHAMO_210311"/>